<proteinExistence type="inferred from homology"/>
<dbReference type="Pfam" id="PF00288">
    <property type="entry name" value="GHMP_kinases_N"/>
    <property type="match status" value="1"/>
</dbReference>
<dbReference type="STRING" id="1267768.BV394_07385"/>
<dbReference type="InterPro" id="IPR014721">
    <property type="entry name" value="Ribsml_uS5_D2-typ_fold_subgr"/>
</dbReference>
<dbReference type="GO" id="GO:0019288">
    <property type="term" value="P:isopentenyl diphosphate biosynthetic process, methylerythritol 4-phosphate pathway"/>
    <property type="evidence" value="ECO:0007669"/>
    <property type="project" value="UniProtKB-UniRule"/>
</dbReference>
<keyword evidence="8 10" id="KW-0414">Isoprene biosynthesis</keyword>
<dbReference type="GO" id="GO:0050515">
    <property type="term" value="F:4-(cytidine 5'-diphospho)-2-C-methyl-D-erythritol kinase activity"/>
    <property type="evidence" value="ECO:0007669"/>
    <property type="project" value="UniProtKB-UniRule"/>
</dbReference>
<evidence type="ECO:0000256" key="3">
    <source>
        <dbReference type="ARBA" id="ARBA00017473"/>
    </source>
</evidence>
<dbReference type="AlphaFoldDB" id="A0A1U7DHS3"/>
<evidence type="ECO:0000256" key="2">
    <source>
        <dbReference type="ARBA" id="ARBA00012052"/>
    </source>
</evidence>
<evidence type="ECO:0000256" key="8">
    <source>
        <dbReference type="ARBA" id="ARBA00023229"/>
    </source>
</evidence>
<dbReference type="EMBL" id="CP019124">
    <property type="protein sequence ID" value="APX89557.1"/>
    <property type="molecule type" value="Genomic_DNA"/>
</dbReference>
<accession>A0A1U7DHS3</accession>
<keyword evidence="14" id="KW-1185">Reference proteome</keyword>
<evidence type="ECO:0000259" key="12">
    <source>
        <dbReference type="Pfam" id="PF08544"/>
    </source>
</evidence>
<dbReference type="OrthoDB" id="9809438at2"/>
<comment type="similarity">
    <text evidence="1 10">Belongs to the GHMP kinase family. IspE subfamily.</text>
</comment>
<comment type="catalytic activity">
    <reaction evidence="10">
        <text>4-CDP-2-C-methyl-D-erythritol + ATP = 4-CDP-2-C-methyl-D-erythritol 2-phosphate + ADP + H(+)</text>
        <dbReference type="Rhea" id="RHEA:18437"/>
        <dbReference type="ChEBI" id="CHEBI:15378"/>
        <dbReference type="ChEBI" id="CHEBI:30616"/>
        <dbReference type="ChEBI" id="CHEBI:57823"/>
        <dbReference type="ChEBI" id="CHEBI:57919"/>
        <dbReference type="ChEBI" id="CHEBI:456216"/>
        <dbReference type="EC" id="2.7.1.148"/>
    </reaction>
</comment>
<evidence type="ECO:0000256" key="10">
    <source>
        <dbReference type="HAMAP-Rule" id="MF_00061"/>
    </source>
</evidence>
<feature type="domain" description="GHMP kinase C-terminal" evidence="12">
    <location>
        <begin position="219"/>
        <end position="282"/>
    </location>
</feature>
<feature type="active site" evidence="10">
    <location>
        <position position="146"/>
    </location>
</feature>
<accession>A0A2M9DDM9</accession>
<comment type="function">
    <text evidence="10">Catalyzes the phosphorylation of the position 2 hydroxy group of 4-diphosphocytidyl-2C-methyl-D-erythritol.</text>
</comment>
<keyword evidence="5 10" id="KW-0547">Nucleotide-binding</keyword>
<dbReference type="Gene3D" id="3.30.70.890">
    <property type="entry name" value="GHMP kinase, C-terminal domain"/>
    <property type="match status" value="1"/>
</dbReference>
<dbReference type="InterPro" id="IPR020568">
    <property type="entry name" value="Ribosomal_Su5_D2-typ_SF"/>
</dbReference>
<keyword evidence="7 10" id="KW-0067">ATP-binding</keyword>
<dbReference type="EC" id="2.7.1.148" evidence="2 10"/>
<dbReference type="Proteomes" id="UP000187266">
    <property type="component" value="Chromosome"/>
</dbReference>
<feature type="binding site" evidence="10">
    <location>
        <begin position="107"/>
        <end position="117"/>
    </location>
    <ligand>
        <name>ATP</name>
        <dbReference type="ChEBI" id="CHEBI:30616"/>
    </ligand>
</feature>
<dbReference type="InterPro" id="IPR004424">
    <property type="entry name" value="IspE"/>
</dbReference>
<evidence type="ECO:0000256" key="5">
    <source>
        <dbReference type="ARBA" id="ARBA00022741"/>
    </source>
</evidence>
<evidence type="ECO:0000259" key="11">
    <source>
        <dbReference type="Pfam" id="PF00288"/>
    </source>
</evidence>
<comment type="pathway">
    <text evidence="10">Isoprenoid biosynthesis; isopentenyl diphosphate biosynthesis via DXP pathway; isopentenyl diphosphate from 1-deoxy-D-xylulose 5-phosphate: step 3/6.</text>
</comment>
<dbReference type="InterPro" id="IPR013750">
    <property type="entry name" value="GHMP_kinase_C_dom"/>
</dbReference>
<keyword evidence="4 10" id="KW-0808">Transferase</keyword>
<dbReference type="SUPFAM" id="SSF54211">
    <property type="entry name" value="Ribosomal protein S5 domain 2-like"/>
    <property type="match status" value="1"/>
</dbReference>
<dbReference type="PANTHER" id="PTHR43527:SF2">
    <property type="entry name" value="4-DIPHOSPHOCYTIDYL-2-C-METHYL-D-ERYTHRITOL KINASE, CHLOROPLASTIC"/>
    <property type="match status" value="1"/>
</dbReference>
<dbReference type="GO" id="GO:0005524">
    <property type="term" value="F:ATP binding"/>
    <property type="evidence" value="ECO:0007669"/>
    <property type="project" value="UniProtKB-UniRule"/>
</dbReference>
<dbReference type="NCBIfam" id="NF011202">
    <property type="entry name" value="PRK14608.1"/>
    <property type="match status" value="1"/>
</dbReference>
<dbReference type="Pfam" id="PF08544">
    <property type="entry name" value="GHMP_kinases_C"/>
    <property type="match status" value="1"/>
</dbReference>
<dbReference type="UniPathway" id="UPA00056">
    <property type="reaction ID" value="UER00094"/>
</dbReference>
<evidence type="ECO:0000313" key="14">
    <source>
        <dbReference type="Proteomes" id="UP000187266"/>
    </source>
</evidence>
<protein>
    <recommendedName>
        <fullName evidence="3 10">4-diphosphocytidyl-2-C-methyl-D-erythritol kinase</fullName>
        <shortName evidence="10">CMK</shortName>
        <ecNumber evidence="2 10">2.7.1.148</ecNumber>
    </recommendedName>
    <alternativeName>
        <fullName evidence="9 10">4-(cytidine-5'-diphospho)-2-C-methyl-D-erythritol kinase</fullName>
    </alternativeName>
</protein>
<dbReference type="GO" id="GO:0016114">
    <property type="term" value="P:terpenoid biosynthetic process"/>
    <property type="evidence" value="ECO:0007669"/>
    <property type="project" value="InterPro"/>
</dbReference>
<dbReference type="Gene3D" id="3.30.230.10">
    <property type="match status" value="1"/>
</dbReference>
<dbReference type="InterPro" id="IPR036554">
    <property type="entry name" value="GHMP_kinase_C_sf"/>
</dbReference>
<dbReference type="PIRSF" id="PIRSF010376">
    <property type="entry name" value="IspE"/>
    <property type="match status" value="1"/>
</dbReference>
<dbReference type="HAMAP" id="MF_00061">
    <property type="entry name" value="IspE"/>
    <property type="match status" value="1"/>
</dbReference>
<evidence type="ECO:0000313" key="13">
    <source>
        <dbReference type="EMBL" id="APX89557.1"/>
    </source>
</evidence>
<dbReference type="InterPro" id="IPR006204">
    <property type="entry name" value="GHMP_kinase_N_dom"/>
</dbReference>
<feature type="active site" evidence="10">
    <location>
        <position position="18"/>
    </location>
</feature>
<evidence type="ECO:0000256" key="4">
    <source>
        <dbReference type="ARBA" id="ARBA00022679"/>
    </source>
</evidence>
<keyword evidence="6 10" id="KW-0418">Kinase</keyword>
<sequence>MTAEEHATEFVKEYAPAKINLTLHVTGRRDDGYHFLDSLVAFVSTGDILHAEPAAPGELLLDLAGPFGATVPAGDDNLVLRAARFLAAECEARPLPGARLTLEKFLPPASGIGGGSADAAAAIRALSRLWGVPLPEGAALVSLGADVPVCLASRPARMRGIGQTLGAVPPLPEFHMVLVNPGVEVPTPMVFGGLSACGNEPMTDRIPRFGTAWDLVTWMHLQRNDLEAPAIARAPVIRDAILALSGTTDCMLARMSGSGATCFGMFETAHAARAAARAIRRAHPRWWVEAATPLADLPRQSAGVPLEDCTAPGSGESDPLHAAPQYPNE</sequence>
<feature type="domain" description="GHMP kinase N-terminal" evidence="11">
    <location>
        <begin position="77"/>
        <end position="146"/>
    </location>
</feature>
<evidence type="ECO:0000256" key="1">
    <source>
        <dbReference type="ARBA" id="ARBA00009684"/>
    </source>
</evidence>
<gene>
    <name evidence="10" type="primary">ispE</name>
    <name evidence="13" type="ORF">BV394_07385</name>
</gene>
<organism evidence="13 14">
    <name type="scientific">Brevirhabdus pacifica</name>
    <dbReference type="NCBI Taxonomy" id="1267768"/>
    <lineage>
        <taxon>Bacteria</taxon>
        <taxon>Pseudomonadati</taxon>
        <taxon>Pseudomonadota</taxon>
        <taxon>Alphaproteobacteria</taxon>
        <taxon>Rhodobacterales</taxon>
        <taxon>Paracoccaceae</taxon>
        <taxon>Brevirhabdus</taxon>
    </lineage>
</organism>
<reference evidence="13 14" key="1">
    <citation type="submission" date="2017-01" db="EMBL/GenBank/DDBJ databases">
        <title>Genomic analysis of Xuhuaishuia manganoxidans DY6-4.</title>
        <authorList>
            <person name="Wang X."/>
        </authorList>
    </citation>
    <scope>NUCLEOTIDE SEQUENCE [LARGE SCALE GENOMIC DNA]</scope>
    <source>
        <strain evidence="13 14">DY6-4</strain>
    </source>
</reference>
<evidence type="ECO:0000256" key="6">
    <source>
        <dbReference type="ARBA" id="ARBA00022777"/>
    </source>
</evidence>
<evidence type="ECO:0000256" key="7">
    <source>
        <dbReference type="ARBA" id="ARBA00022840"/>
    </source>
</evidence>
<evidence type="ECO:0000256" key="9">
    <source>
        <dbReference type="ARBA" id="ARBA00032554"/>
    </source>
</evidence>
<name>A0A1U7DHS3_9RHOB</name>
<dbReference type="SUPFAM" id="SSF55060">
    <property type="entry name" value="GHMP Kinase, C-terminal domain"/>
    <property type="match status" value="1"/>
</dbReference>
<dbReference type="PANTHER" id="PTHR43527">
    <property type="entry name" value="4-DIPHOSPHOCYTIDYL-2-C-METHYL-D-ERYTHRITOL KINASE, CHLOROPLASTIC"/>
    <property type="match status" value="1"/>
</dbReference>